<name>A0A1I5WP41_9BACI</name>
<feature type="transmembrane region" description="Helical" evidence="6">
    <location>
        <begin position="56"/>
        <end position="74"/>
    </location>
</feature>
<evidence type="ECO:0000256" key="2">
    <source>
        <dbReference type="ARBA" id="ARBA00022448"/>
    </source>
</evidence>
<organism evidence="8 9">
    <name type="scientific">Priestia endophytica DSM 13796</name>
    <dbReference type="NCBI Taxonomy" id="1121089"/>
    <lineage>
        <taxon>Bacteria</taxon>
        <taxon>Bacillati</taxon>
        <taxon>Bacillota</taxon>
        <taxon>Bacilli</taxon>
        <taxon>Bacillales</taxon>
        <taxon>Bacillaceae</taxon>
        <taxon>Priestia</taxon>
    </lineage>
</organism>
<keyword evidence="4 6" id="KW-1133">Transmembrane helix</keyword>
<dbReference type="Proteomes" id="UP000182762">
    <property type="component" value="Unassembled WGS sequence"/>
</dbReference>
<dbReference type="RefSeq" id="WP_061802101.1">
    <property type="nucleotide sequence ID" value="NZ_FOXX01000001.1"/>
</dbReference>
<protein>
    <submittedName>
        <fullName evidence="8">Citrate-Mg2+:H+ or citrate-Ca2+:H+ symporter, CitMHS family</fullName>
    </submittedName>
</protein>
<evidence type="ECO:0000259" key="7">
    <source>
        <dbReference type="Pfam" id="PF03600"/>
    </source>
</evidence>
<keyword evidence="2" id="KW-0813">Transport</keyword>
<gene>
    <name evidence="8" type="ORF">SAMN02745910_00653</name>
</gene>
<dbReference type="Pfam" id="PF03600">
    <property type="entry name" value="CitMHS"/>
    <property type="match status" value="1"/>
</dbReference>
<comment type="caution">
    <text evidence="8">The sequence shown here is derived from an EMBL/GenBank/DDBJ whole genome shotgun (WGS) entry which is preliminary data.</text>
</comment>
<dbReference type="GeneID" id="93709420"/>
<keyword evidence="3 6" id="KW-0812">Transmembrane</keyword>
<feature type="transmembrane region" description="Helical" evidence="6">
    <location>
        <begin position="292"/>
        <end position="309"/>
    </location>
</feature>
<feature type="transmembrane region" description="Helical" evidence="6">
    <location>
        <begin position="386"/>
        <end position="405"/>
    </location>
</feature>
<accession>A0A1I5WP41</accession>
<keyword evidence="5 6" id="KW-0472">Membrane</keyword>
<evidence type="ECO:0000256" key="3">
    <source>
        <dbReference type="ARBA" id="ARBA00022692"/>
    </source>
</evidence>
<comment type="subcellular location">
    <subcellularLocation>
        <location evidence="1">Membrane</location>
        <topology evidence="1">Multi-pass membrane protein</topology>
    </subcellularLocation>
</comment>
<feature type="transmembrane region" description="Helical" evidence="6">
    <location>
        <begin position="24"/>
        <end position="44"/>
    </location>
</feature>
<feature type="transmembrane region" description="Helical" evidence="6">
    <location>
        <begin position="132"/>
        <end position="153"/>
    </location>
</feature>
<feature type="transmembrane region" description="Helical" evidence="6">
    <location>
        <begin position="94"/>
        <end position="111"/>
    </location>
</feature>
<feature type="transmembrane region" description="Helical" evidence="6">
    <location>
        <begin position="239"/>
        <end position="272"/>
    </location>
</feature>
<dbReference type="PANTHER" id="PTHR30354:SF26">
    <property type="entry name" value="TRANSPORTER, PUTATIVE-RELATED"/>
    <property type="match status" value="1"/>
</dbReference>
<dbReference type="InterPro" id="IPR004680">
    <property type="entry name" value="Cit_transptr-like_dom"/>
</dbReference>
<evidence type="ECO:0000256" key="5">
    <source>
        <dbReference type="ARBA" id="ARBA00023136"/>
    </source>
</evidence>
<evidence type="ECO:0000256" key="6">
    <source>
        <dbReference type="SAM" id="Phobius"/>
    </source>
</evidence>
<feature type="domain" description="Citrate transporter-like" evidence="7">
    <location>
        <begin position="13"/>
        <end position="383"/>
    </location>
</feature>
<evidence type="ECO:0000313" key="9">
    <source>
        <dbReference type="Proteomes" id="UP000182762"/>
    </source>
</evidence>
<evidence type="ECO:0000256" key="4">
    <source>
        <dbReference type="ARBA" id="ARBA00022989"/>
    </source>
</evidence>
<dbReference type="InterPro" id="IPR014738">
    <property type="entry name" value="Citrate_transporter"/>
</dbReference>
<dbReference type="NCBIfam" id="TIGR00784">
    <property type="entry name" value="citMHS"/>
    <property type="match status" value="1"/>
</dbReference>
<proteinExistence type="predicted"/>
<dbReference type="EMBL" id="FOXX01000001">
    <property type="protein sequence ID" value="SFQ21166.1"/>
    <property type="molecule type" value="Genomic_DNA"/>
</dbReference>
<keyword evidence="9" id="KW-1185">Reference proteome</keyword>
<feature type="transmembrane region" description="Helical" evidence="6">
    <location>
        <begin position="417"/>
        <end position="435"/>
    </location>
</feature>
<evidence type="ECO:0000313" key="8">
    <source>
        <dbReference type="EMBL" id="SFQ21166.1"/>
    </source>
</evidence>
<dbReference type="PANTHER" id="PTHR30354">
    <property type="entry name" value="GNT FAMILY GLUCONATE TRANSPORTER"/>
    <property type="match status" value="1"/>
</dbReference>
<reference evidence="8 9" key="1">
    <citation type="submission" date="2016-10" db="EMBL/GenBank/DDBJ databases">
        <authorList>
            <person name="Varghese N."/>
            <person name="Submissions S."/>
        </authorList>
    </citation>
    <scope>NUCLEOTIDE SEQUENCE [LARGE SCALE GENOMIC DNA]</scope>
    <source>
        <strain evidence="8 9">DSM 13796</strain>
    </source>
</reference>
<feature type="transmembrane region" description="Helical" evidence="6">
    <location>
        <begin position="173"/>
        <end position="195"/>
    </location>
</feature>
<sequence length="437" mass="46892">MLATLGFLMIAVFMYLIITKRMSAMVALIIIPILFAIIGGFAAGLGDMMLAGVEQVAPTGVMLMFAILYFGIMIDAGLFDPLVSTILKIVKGDPIKIVMGTAILSMLIALDGDGTTTYMITVSAMLPLYTRLGMNPLILTCIAMLSFSFMNMSPWGGPTARAVSALQLDVADVFLPLVPVMISAALWTLFTAYILGKKEKKRLGVIDIDYSQNLAFNQQSAAVDIGADDTSIKRPKLLYVNLALTIALLVCLVIGVLPLATLFMIAFVIALMINYPKFDEQKERISNHAGNVLAVVGLVFASGIFTGILSGTEMVDAMANALVSVIPESLGSFFPVITALTSLPFTYFMANDPYYYGVLPILAETASAYGVDPVEMARASVLGQPIHAMSPLMASAYLLVGMAKVEFGDHQKFYFKWALGSCLVMIAVAIVTGIITF</sequence>
<evidence type="ECO:0000256" key="1">
    <source>
        <dbReference type="ARBA" id="ARBA00004141"/>
    </source>
</evidence>
<dbReference type="InterPro" id="IPR003474">
    <property type="entry name" value="Glcn_transporter"/>
</dbReference>
<feature type="transmembrane region" description="Helical" evidence="6">
    <location>
        <begin position="330"/>
        <end position="350"/>
    </location>
</feature>